<proteinExistence type="predicted"/>
<evidence type="ECO:0000313" key="2">
    <source>
        <dbReference type="EMBL" id="TKA24269.1"/>
    </source>
</evidence>
<dbReference type="OrthoDB" id="5141571at2759"/>
<dbReference type="EMBL" id="NAJP01000187">
    <property type="protein sequence ID" value="TKA24269.1"/>
    <property type="molecule type" value="Genomic_DNA"/>
</dbReference>
<gene>
    <name evidence="2" type="ORF">B0A54_17657</name>
</gene>
<sequence length="105" mass="12207">MKCPWLEKRWQQERPEWIDNAKIAFTRPSQRYHHPGGEAAAMPEALRRPTADHDDDDVLSDEEGNTSSHGIAVTIEQQLVQYLAEPRSTVPKQKESPILYWLQQR</sequence>
<feature type="region of interest" description="Disordered" evidence="1">
    <location>
        <begin position="29"/>
        <end position="71"/>
    </location>
</feature>
<dbReference type="Proteomes" id="UP000310066">
    <property type="component" value="Unassembled WGS sequence"/>
</dbReference>
<name>A0A4V6WJP2_9PEZI</name>
<accession>A0A4V6WJP2</accession>
<organism evidence="2 3">
    <name type="scientific">Friedmanniomyces endolithicus</name>
    <dbReference type="NCBI Taxonomy" id="329885"/>
    <lineage>
        <taxon>Eukaryota</taxon>
        <taxon>Fungi</taxon>
        <taxon>Dikarya</taxon>
        <taxon>Ascomycota</taxon>
        <taxon>Pezizomycotina</taxon>
        <taxon>Dothideomycetes</taxon>
        <taxon>Dothideomycetidae</taxon>
        <taxon>Mycosphaerellales</taxon>
        <taxon>Teratosphaeriaceae</taxon>
        <taxon>Friedmanniomyces</taxon>
    </lineage>
</organism>
<dbReference type="AlphaFoldDB" id="A0A4V6WJP2"/>
<feature type="compositionally biased region" description="Acidic residues" evidence="1">
    <location>
        <begin position="53"/>
        <end position="64"/>
    </location>
</feature>
<comment type="caution">
    <text evidence="2">The sequence shown here is derived from an EMBL/GenBank/DDBJ whole genome shotgun (WGS) entry which is preliminary data.</text>
</comment>
<reference evidence="2 3" key="1">
    <citation type="submission" date="2017-03" db="EMBL/GenBank/DDBJ databases">
        <title>Genomes of endolithic fungi from Antarctica.</title>
        <authorList>
            <person name="Coleine C."/>
            <person name="Masonjones S."/>
            <person name="Stajich J.E."/>
        </authorList>
    </citation>
    <scope>NUCLEOTIDE SEQUENCE [LARGE SCALE GENOMIC DNA]</scope>
    <source>
        <strain evidence="2 3">CCFEE 5311</strain>
    </source>
</reference>
<protein>
    <submittedName>
        <fullName evidence="2">Uncharacterized protein</fullName>
    </submittedName>
</protein>
<evidence type="ECO:0000256" key="1">
    <source>
        <dbReference type="SAM" id="MobiDB-lite"/>
    </source>
</evidence>
<evidence type="ECO:0000313" key="3">
    <source>
        <dbReference type="Proteomes" id="UP000310066"/>
    </source>
</evidence>